<protein>
    <recommendedName>
        <fullName evidence="1">Retrotransposon Copia-like N-terminal domain-containing protein</fullName>
    </recommendedName>
</protein>
<evidence type="ECO:0000313" key="3">
    <source>
        <dbReference type="Proteomes" id="UP001188597"/>
    </source>
</evidence>
<dbReference type="Proteomes" id="UP001188597">
    <property type="component" value="Unassembled WGS sequence"/>
</dbReference>
<evidence type="ECO:0000259" key="1">
    <source>
        <dbReference type="Pfam" id="PF14244"/>
    </source>
</evidence>
<dbReference type="PANTHER" id="PTHR37610">
    <property type="entry name" value="CCHC-TYPE DOMAIN-CONTAINING PROTEIN"/>
    <property type="match status" value="1"/>
</dbReference>
<organism evidence="2 3">
    <name type="scientific">Escallonia herrerae</name>
    <dbReference type="NCBI Taxonomy" id="1293975"/>
    <lineage>
        <taxon>Eukaryota</taxon>
        <taxon>Viridiplantae</taxon>
        <taxon>Streptophyta</taxon>
        <taxon>Embryophyta</taxon>
        <taxon>Tracheophyta</taxon>
        <taxon>Spermatophyta</taxon>
        <taxon>Magnoliopsida</taxon>
        <taxon>eudicotyledons</taxon>
        <taxon>Gunneridae</taxon>
        <taxon>Pentapetalae</taxon>
        <taxon>asterids</taxon>
        <taxon>campanulids</taxon>
        <taxon>Escalloniales</taxon>
        <taxon>Escalloniaceae</taxon>
        <taxon>Escallonia</taxon>
    </lineage>
</organism>
<dbReference type="PANTHER" id="PTHR37610:SF97">
    <property type="entry name" value="RETROTRANSPOSON GAG DOMAIN-CONTAINING PROTEIN"/>
    <property type="match status" value="1"/>
</dbReference>
<evidence type="ECO:0000313" key="2">
    <source>
        <dbReference type="EMBL" id="KAK3043835.1"/>
    </source>
</evidence>
<sequence>MQFANPEELHVHQKGEDGTSFELAYLKHNTIDPLEETFGKGTDAGKKSRAASLRVECPMEMHNPEFTVAAPREVKEKSGDANFNLSTALSCYEEARTALGGHPTGSKELQSVAKKNGWPVELAFASSDSQVPYPSLLVCKQSDNTSSLSAILPTHSIRPAVKEQCVSIFIDMAKDAETSKPKYLNPTSEYYLSSQANSGNSLTKDTLKGDNYVAWEQSAILTLKSHNKLTFIDGRITKSDPKSKDFLAWDSGGASVMTYYSKLLEMWDELLTSSPLESCGCPKGTEKMNWYQDLQTYQFLMGIDDKYATLCVLTL</sequence>
<accession>A0AA88XSW2</accession>
<dbReference type="InterPro" id="IPR029472">
    <property type="entry name" value="Copia-like_N"/>
</dbReference>
<keyword evidence="3" id="KW-1185">Reference proteome</keyword>
<feature type="domain" description="Retrotransposon Copia-like N-terminal" evidence="1">
    <location>
        <begin position="197"/>
        <end position="238"/>
    </location>
</feature>
<dbReference type="AlphaFoldDB" id="A0AA88XSW2"/>
<reference evidence="2" key="1">
    <citation type="submission" date="2022-12" db="EMBL/GenBank/DDBJ databases">
        <title>Draft genome assemblies for two species of Escallonia (Escalloniales).</title>
        <authorList>
            <person name="Chanderbali A."/>
            <person name="Dervinis C."/>
            <person name="Anghel I."/>
            <person name="Soltis D."/>
            <person name="Soltis P."/>
            <person name="Zapata F."/>
        </authorList>
    </citation>
    <scope>NUCLEOTIDE SEQUENCE</scope>
    <source>
        <strain evidence="2">UCBG64.0493</strain>
        <tissue evidence="2">Leaf</tissue>
    </source>
</reference>
<dbReference type="EMBL" id="JAVXUP010000001">
    <property type="protein sequence ID" value="KAK3043835.1"/>
    <property type="molecule type" value="Genomic_DNA"/>
</dbReference>
<name>A0AA88XSW2_9ASTE</name>
<comment type="caution">
    <text evidence="2">The sequence shown here is derived from an EMBL/GenBank/DDBJ whole genome shotgun (WGS) entry which is preliminary data.</text>
</comment>
<proteinExistence type="predicted"/>
<dbReference type="Pfam" id="PF14244">
    <property type="entry name" value="Retrotran_gag_3"/>
    <property type="match status" value="1"/>
</dbReference>
<gene>
    <name evidence="2" type="ORF">RJ639_000534</name>
</gene>